<dbReference type="SUPFAM" id="SSF53649">
    <property type="entry name" value="Alkaline phosphatase-like"/>
    <property type="match status" value="1"/>
</dbReference>
<dbReference type="PANTHER" id="PTHR43108">
    <property type="entry name" value="N-ACETYLGLUCOSAMINE-6-SULFATASE FAMILY MEMBER"/>
    <property type="match status" value="1"/>
</dbReference>
<keyword evidence="2" id="KW-0732">Signal</keyword>
<proteinExistence type="inferred from homology"/>
<dbReference type="Gene3D" id="3.40.720.10">
    <property type="entry name" value="Alkaline Phosphatase, subunit A"/>
    <property type="match status" value="1"/>
</dbReference>
<reference evidence="8 9" key="1">
    <citation type="submission" date="2019-08" db="EMBL/GenBank/DDBJ databases">
        <title>Deep-cultivation of Planctomycetes and their phenomic and genomic characterization uncovers novel biology.</title>
        <authorList>
            <person name="Wiegand S."/>
            <person name="Jogler M."/>
            <person name="Boedeker C."/>
            <person name="Pinto D."/>
            <person name="Vollmers J."/>
            <person name="Rivas-Marin E."/>
            <person name="Kohn T."/>
            <person name="Peeters S.H."/>
            <person name="Heuer A."/>
            <person name="Rast P."/>
            <person name="Oberbeckmann S."/>
            <person name="Bunk B."/>
            <person name="Jeske O."/>
            <person name="Meyerdierks A."/>
            <person name="Storesund J.E."/>
            <person name="Kallscheuer N."/>
            <person name="Luecker S."/>
            <person name="Lage O.M."/>
            <person name="Pohl T."/>
            <person name="Merkel B.J."/>
            <person name="Hornburger P."/>
            <person name="Mueller R.-W."/>
            <person name="Bruemmer F."/>
            <person name="Labrenz M."/>
            <person name="Spormann A.M."/>
            <person name="Op den Camp H."/>
            <person name="Overmann J."/>
            <person name="Amann R."/>
            <person name="Jetten M.S.M."/>
            <person name="Mascher T."/>
            <person name="Medema M.H."/>
            <person name="Devos D.P."/>
            <person name="Kaster A.-K."/>
            <person name="Ovreas L."/>
            <person name="Rohde M."/>
            <person name="Galperin M.Y."/>
            <person name="Jogler C."/>
        </authorList>
    </citation>
    <scope>NUCLEOTIDE SEQUENCE [LARGE SCALE GENOMIC DNA]</scope>
    <source>
        <strain evidence="8 9">DSM 8797</strain>
    </source>
</reference>
<dbReference type="PROSITE" id="PS00149">
    <property type="entry name" value="SULFATASE_2"/>
    <property type="match status" value="1"/>
</dbReference>
<dbReference type="InterPro" id="IPR000917">
    <property type="entry name" value="Sulfatase_N"/>
</dbReference>
<evidence type="ECO:0000256" key="5">
    <source>
        <dbReference type="SAM" id="MobiDB-lite"/>
    </source>
</evidence>
<evidence type="ECO:0000313" key="8">
    <source>
        <dbReference type="EMBL" id="QEG15773.1"/>
    </source>
</evidence>
<feature type="region of interest" description="Disordered" evidence="5">
    <location>
        <begin position="111"/>
        <end position="138"/>
    </location>
</feature>
<evidence type="ECO:0000256" key="6">
    <source>
        <dbReference type="SAM" id="Phobius"/>
    </source>
</evidence>
<keyword evidence="6" id="KW-1133">Transmembrane helix</keyword>
<dbReference type="InterPro" id="IPR017850">
    <property type="entry name" value="Alkaline_phosphatase_core_sf"/>
</dbReference>
<feature type="domain" description="Sulfatase N-terminal" evidence="7">
    <location>
        <begin position="192"/>
        <end position="530"/>
    </location>
</feature>
<dbReference type="EC" id="3.1.6.6" evidence="8"/>
<protein>
    <submittedName>
        <fullName evidence="8">Choline-sulfatase</fullName>
        <ecNumber evidence="8">3.1.6.6</ecNumber>
    </submittedName>
</protein>
<dbReference type="PANTHER" id="PTHR43108:SF6">
    <property type="entry name" value="N-SULPHOGLUCOSAMINE SULPHOHYDROLASE"/>
    <property type="match status" value="1"/>
</dbReference>
<comment type="similarity">
    <text evidence="1">Belongs to the sulfatase family.</text>
</comment>
<sequence length="633" mass="71117">MGNNVAIQVDPGAMDCDVEAVPGRRAAMCGDPHEYFRNLCGYGQCKSGKNGLFYSEEREQATRVSVHCKLVTRATRFSVYLYWLGGVKTSLFRKNQMRGRQCSSTAICDAGRKPDSGSAKTASLLDSPGQSGTVKSQPIRPRAQTMIYESQPGAVFVKRFPRFVMVQTLVWCCLVICLCLNAVSVKAAPAQPDMVVVLVDDLRWDELGCMGHPFVRTPHIDRISREGARFRNAFCSTPLCSPVRACLLTGRYTHNHGIFDNINRSEHSHTLKTFPQELQKAGYATAYVGKWHMGNDDTARPGFDHWVSMKGQGTSFDPTLNINGERIQFKGHTTDVLNQKVNEFVKAQGEKPFCLYIAHKALHPELTQRDDGSITDPSAAKFMPAKRHEKLYSDDAIPRRLNVVDTLEGKRALKRTVPGLPPLSQKTGTSDEVIRDRLRMLAGIDEGVGSLCELLESQGKLDDTVFVFTSDHGYWYGEHGLSVERRLPYEEGIRVPLLVRYPPVIKAGTVIDEFAVSVDLAPTMLDLAHVKTDQKYDGRSLVPLLKGEHPADWRQSFLVEYNSDTVFPRLVKMGYTAVRTPRWKYIQFNELTGMNELYDMLRDPYEMQNLINDPAAKETVKQLQAELKQLMKD</sequence>
<dbReference type="InterPro" id="IPR024607">
    <property type="entry name" value="Sulfatase_CS"/>
</dbReference>
<keyword evidence="4" id="KW-0325">Glycoprotein</keyword>
<dbReference type="RefSeq" id="WP_002647888.1">
    <property type="nucleotide sequence ID" value="NZ_CP042910.1"/>
</dbReference>
<dbReference type="Proteomes" id="UP000322887">
    <property type="component" value="Chromosome"/>
</dbReference>
<keyword evidence="3 8" id="KW-0378">Hydrolase</keyword>
<accession>A0ABX5YJB7</accession>
<dbReference type="GO" id="GO:0047753">
    <property type="term" value="F:choline-sulfatase activity"/>
    <property type="evidence" value="ECO:0007669"/>
    <property type="project" value="UniProtKB-EC"/>
</dbReference>
<gene>
    <name evidence="8" type="primary">betC_4</name>
    <name evidence="8" type="ORF">GmarT_16160</name>
</gene>
<evidence type="ECO:0000256" key="2">
    <source>
        <dbReference type="ARBA" id="ARBA00022729"/>
    </source>
</evidence>
<organism evidence="8 9">
    <name type="scientific">Gimesia maris</name>
    <dbReference type="NCBI Taxonomy" id="122"/>
    <lineage>
        <taxon>Bacteria</taxon>
        <taxon>Pseudomonadati</taxon>
        <taxon>Planctomycetota</taxon>
        <taxon>Planctomycetia</taxon>
        <taxon>Planctomycetales</taxon>
        <taxon>Planctomycetaceae</taxon>
        <taxon>Gimesia</taxon>
    </lineage>
</organism>
<feature type="transmembrane region" description="Helical" evidence="6">
    <location>
        <begin position="163"/>
        <end position="183"/>
    </location>
</feature>
<evidence type="ECO:0000256" key="1">
    <source>
        <dbReference type="ARBA" id="ARBA00008779"/>
    </source>
</evidence>
<dbReference type="EMBL" id="CP042910">
    <property type="protein sequence ID" value="QEG15773.1"/>
    <property type="molecule type" value="Genomic_DNA"/>
</dbReference>
<keyword evidence="6" id="KW-0472">Membrane</keyword>
<dbReference type="Pfam" id="PF00884">
    <property type="entry name" value="Sulfatase"/>
    <property type="match status" value="1"/>
</dbReference>
<keyword evidence="9" id="KW-1185">Reference proteome</keyword>
<dbReference type="GeneID" id="98646244"/>
<evidence type="ECO:0000259" key="7">
    <source>
        <dbReference type="Pfam" id="PF00884"/>
    </source>
</evidence>
<name>A0ABX5YJB7_9PLAN</name>
<evidence type="ECO:0000256" key="4">
    <source>
        <dbReference type="ARBA" id="ARBA00023180"/>
    </source>
</evidence>
<evidence type="ECO:0000313" key="9">
    <source>
        <dbReference type="Proteomes" id="UP000322887"/>
    </source>
</evidence>
<keyword evidence="6" id="KW-0812">Transmembrane</keyword>
<dbReference type="CDD" id="cd16031">
    <property type="entry name" value="G6S_like"/>
    <property type="match status" value="1"/>
</dbReference>
<evidence type="ECO:0000256" key="3">
    <source>
        <dbReference type="ARBA" id="ARBA00022801"/>
    </source>
</evidence>